<dbReference type="GO" id="GO:0003677">
    <property type="term" value="F:DNA binding"/>
    <property type="evidence" value="ECO:0007669"/>
    <property type="project" value="UniProtKB-KW"/>
</dbReference>
<dbReference type="Proteomes" id="UP000253999">
    <property type="component" value="Unassembled WGS sequence"/>
</dbReference>
<feature type="domain" description="Tyr recombinase" evidence="5">
    <location>
        <begin position="169"/>
        <end position="346"/>
    </location>
</feature>
<evidence type="ECO:0000259" key="5">
    <source>
        <dbReference type="PROSITE" id="PS51898"/>
    </source>
</evidence>
<gene>
    <name evidence="6" type="ORF">DPV98_01605</name>
</gene>
<dbReference type="Gene3D" id="1.10.443.10">
    <property type="entry name" value="Intergrase catalytic core"/>
    <property type="match status" value="1"/>
</dbReference>
<evidence type="ECO:0000256" key="2">
    <source>
        <dbReference type="ARBA" id="ARBA00022908"/>
    </source>
</evidence>
<evidence type="ECO:0000313" key="6">
    <source>
        <dbReference type="EMBL" id="RDF05991.1"/>
    </source>
</evidence>
<dbReference type="InterPro" id="IPR010998">
    <property type="entry name" value="Integrase_recombinase_N"/>
</dbReference>
<dbReference type="InterPro" id="IPR002104">
    <property type="entry name" value="Integrase_catalytic"/>
</dbReference>
<comment type="caution">
    <text evidence="6">The sequence shown here is derived from an EMBL/GenBank/DDBJ whole genome shotgun (WGS) entry which is preliminary data.</text>
</comment>
<dbReference type="InterPro" id="IPR025269">
    <property type="entry name" value="SAM-like_dom"/>
</dbReference>
<name>A0A369ZLJ6_HAEPH</name>
<comment type="similarity">
    <text evidence="1">Belongs to the 'phage' integrase family.</text>
</comment>
<dbReference type="InterPro" id="IPR013762">
    <property type="entry name" value="Integrase-like_cat_sf"/>
</dbReference>
<dbReference type="InterPro" id="IPR015094">
    <property type="entry name" value="Integrase_lambda-typ_DNA-bd_N"/>
</dbReference>
<evidence type="ECO:0000256" key="1">
    <source>
        <dbReference type="ARBA" id="ARBA00008857"/>
    </source>
</evidence>
<proteinExistence type="inferred from homology"/>
<accession>A0A369ZLJ6</accession>
<evidence type="ECO:0000256" key="3">
    <source>
        <dbReference type="ARBA" id="ARBA00023125"/>
    </source>
</evidence>
<keyword evidence="4" id="KW-0233">DNA recombination</keyword>
<keyword evidence="3" id="KW-0238">DNA-binding</keyword>
<dbReference type="AlphaFoldDB" id="A0A369ZLJ6"/>
<dbReference type="GO" id="GO:0006310">
    <property type="term" value="P:DNA recombination"/>
    <property type="evidence" value="ECO:0007669"/>
    <property type="project" value="UniProtKB-KW"/>
</dbReference>
<dbReference type="RefSeq" id="WP_111312357.1">
    <property type="nucleotide sequence ID" value="NZ_QEQD01000001.1"/>
</dbReference>
<dbReference type="PROSITE" id="PS51898">
    <property type="entry name" value="TYR_RECOMBINASE"/>
    <property type="match status" value="1"/>
</dbReference>
<sequence length="350" mass="40785">MARPRKRQNQGLPPNLLCRRRKRASGQIVEYFYYVLANGKEKSLGSDKYHAVLEAAKLNMASHQVSDIVLFIDVAKRYELEVVPTKSKSTQLANHTAIKWLCRFFGNPPVALEKIEPKHISQYLQWRKNNPPSANNEVGLLSHIWNKAREWGYTKLTSPSQGVKKYPVTFRDVYMEDYLLEKLLEFADQQMKDILQVAYLIGQRPIDLCKIHRSHIYNGVLHITQKKTKKKIQFAVVGKLKEIIERRLQNGNEWLFTNKRGRQLKRERLSDFFDQLKRKTIANYPALEDELLPLQLRDLRAKSATDLSLLASDEQAQKTLGHTTPKMIQHYIRKEKTLKPLDEIISIKIE</sequence>
<dbReference type="Gene3D" id="3.30.160.60">
    <property type="entry name" value="Classic Zinc Finger"/>
    <property type="match status" value="1"/>
</dbReference>
<protein>
    <submittedName>
        <fullName evidence="6">Integrase</fullName>
    </submittedName>
</protein>
<dbReference type="Gene3D" id="1.10.150.130">
    <property type="match status" value="1"/>
</dbReference>
<dbReference type="InterPro" id="IPR011010">
    <property type="entry name" value="DNA_brk_join_enz"/>
</dbReference>
<evidence type="ECO:0000256" key="4">
    <source>
        <dbReference type="ARBA" id="ARBA00023172"/>
    </source>
</evidence>
<dbReference type="SUPFAM" id="SSF56349">
    <property type="entry name" value="DNA breaking-rejoining enzymes"/>
    <property type="match status" value="1"/>
</dbReference>
<organism evidence="6 7">
    <name type="scientific">Haemophilus parahaemolyticus</name>
    <dbReference type="NCBI Taxonomy" id="735"/>
    <lineage>
        <taxon>Bacteria</taxon>
        <taxon>Pseudomonadati</taxon>
        <taxon>Pseudomonadota</taxon>
        <taxon>Gammaproteobacteria</taxon>
        <taxon>Pasteurellales</taxon>
        <taxon>Pasteurellaceae</taxon>
        <taxon>Haemophilus</taxon>
    </lineage>
</organism>
<dbReference type="Pfam" id="PF09003">
    <property type="entry name" value="Arm-DNA-bind_1"/>
    <property type="match status" value="1"/>
</dbReference>
<reference evidence="6 7" key="1">
    <citation type="submission" date="2018-05" db="EMBL/GenBank/DDBJ databases">
        <title>Draft Genome Sequences for a Diverse set of 7 Haemophilus Species.</title>
        <authorList>
            <person name="Nichols M."/>
            <person name="Topaz N."/>
            <person name="Wang X."/>
            <person name="Wang X."/>
            <person name="Boxrud D."/>
        </authorList>
    </citation>
    <scope>NUCLEOTIDE SEQUENCE [LARGE SCALE GENOMIC DNA]</scope>
    <source>
        <strain evidence="6 7">C2010039593</strain>
    </source>
</reference>
<evidence type="ECO:0000313" key="7">
    <source>
        <dbReference type="Proteomes" id="UP000253999"/>
    </source>
</evidence>
<dbReference type="Pfam" id="PF13102">
    <property type="entry name" value="Phage_int_SAM_5"/>
    <property type="match status" value="1"/>
</dbReference>
<dbReference type="Pfam" id="PF00589">
    <property type="entry name" value="Phage_integrase"/>
    <property type="match status" value="1"/>
</dbReference>
<keyword evidence="2" id="KW-0229">DNA integration</keyword>
<dbReference type="EMBL" id="QEQD01000001">
    <property type="protein sequence ID" value="RDF05991.1"/>
    <property type="molecule type" value="Genomic_DNA"/>
</dbReference>
<dbReference type="GO" id="GO:0008907">
    <property type="term" value="F:integrase activity"/>
    <property type="evidence" value="ECO:0007669"/>
    <property type="project" value="InterPro"/>
</dbReference>